<evidence type="ECO:0000259" key="5">
    <source>
        <dbReference type="PROSITE" id="PS51635"/>
    </source>
</evidence>
<dbReference type="PANTHER" id="PTHR24185">
    <property type="entry name" value="CALCIUM-INDEPENDENT PHOSPHOLIPASE A2-GAMMA"/>
    <property type="match status" value="1"/>
</dbReference>
<dbReference type="GO" id="GO:0019369">
    <property type="term" value="P:arachidonate metabolic process"/>
    <property type="evidence" value="ECO:0007669"/>
    <property type="project" value="TreeGrafter"/>
</dbReference>
<dbReference type="GeneID" id="100652121"/>
<dbReference type="GO" id="GO:0016020">
    <property type="term" value="C:membrane"/>
    <property type="evidence" value="ECO:0007669"/>
    <property type="project" value="TreeGrafter"/>
</dbReference>
<dbReference type="GO" id="GO:0016042">
    <property type="term" value="P:lipid catabolic process"/>
    <property type="evidence" value="ECO:0007669"/>
    <property type="project" value="UniProtKB-UniRule"/>
</dbReference>
<proteinExistence type="predicted"/>
<feature type="active site" description="Nucleophile" evidence="4">
    <location>
        <position position="347"/>
    </location>
</feature>
<dbReference type="PROSITE" id="PS51635">
    <property type="entry name" value="PNPLA"/>
    <property type="match status" value="1"/>
</dbReference>
<dbReference type="SUPFAM" id="SSF52151">
    <property type="entry name" value="FabD/lysophospholipase-like"/>
    <property type="match status" value="1"/>
</dbReference>
<feature type="short sequence motif" description="GXSXG" evidence="4">
    <location>
        <begin position="345"/>
        <end position="349"/>
    </location>
</feature>
<dbReference type="GO" id="GO:0047499">
    <property type="term" value="F:calcium-independent phospholipase A2 activity"/>
    <property type="evidence" value="ECO:0007669"/>
    <property type="project" value="TreeGrafter"/>
</dbReference>
<evidence type="ECO:0000256" key="2">
    <source>
        <dbReference type="ARBA" id="ARBA00022963"/>
    </source>
</evidence>
<keyword evidence="3 4" id="KW-0443">Lipid metabolism</keyword>
<evidence type="ECO:0000313" key="6">
    <source>
        <dbReference type="Proteomes" id="UP000835206"/>
    </source>
</evidence>
<evidence type="ECO:0000256" key="4">
    <source>
        <dbReference type="PROSITE-ProRule" id="PRU01161"/>
    </source>
</evidence>
<feature type="active site" description="Proton acceptor" evidence="4">
    <location>
        <position position="491"/>
    </location>
</feature>
<feature type="short sequence motif" description="GXGXXG" evidence="4">
    <location>
        <begin position="313"/>
        <end position="318"/>
    </location>
</feature>
<dbReference type="Proteomes" id="UP000835206">
    <property type="component" value="Chromosome 8"/>
</dbReference>
<dbReference type="OrthoDB" id="630895at2759"/>
<feature type="domain" description="PNPLA" evidence="5">
    <location>
        <begin position="309"/>
        <end position="504"/>
    </location>
</feature>
<protein>
    <submittedName>
        <fullName evidence="7">Calcium-independent phospholipase A2-gamma isoform X1</fullName>
    </submittedName>
</protein>
<evidence type="ECO:0000313" key="7">
    <source>
        <dbReference type="RefSeq" id="XP_048264100.1"/>
    </source>
</evidence>
<dbReference type="RefSeq" id="XP_048264100.1">
    <property type="nucleotide sequence ID" value="XM_048408143.1"/>
</dbReference>
<keyword evidence="6" id="KW-1185">Reference proteome</keyword>
<dbReference type="InterPro" id="IPR045217">
    <property type="entry name" value="PNPLA8-like"/>
</dbReference>
<evidence type="ECO:0000256" key="3">
    <source>
        <dbReference type="ARBA" id="ARBA00023098"/>
    </source>
</evidence>
<evidence type="ECO:0000256" key="1">
    <source>
        <dbReference type="ARBA" id="ARBA00022801"/>
    </source>
</evidence>
<organism evidence="6 7">
    <name type="scientific">Bombus terrestris</name>
    <name type="common">Buff-tailed bumblebee</name>
    <name type="synonym">Apis terrestris</name>
    <dbReference type="NCBI Taxonomy" id="30195"/>
    <lineage>
        <taxon>Eukaryota</taxon>
        <taxon>Metazoa</taxon>
        <taxon>Ecdysozoa</taxon>
        <taxon>Arthropoda</taxon>
        <taxon>Hexapoda</taxon>
        <taxon>Insecta</taxon>
        <taxon>Pterygota</taxon>
        <taxon>Neoptera</taxon>
        <taxon>Endopterygota</taxon>
        <taxon>Hymenoptera</taxon>
        <taxon>Apocrita</taxon>
        <taxon>Aculeata</taxon>
        <taxon>Apoidea</taxon>
        <taxon>Anthophila</taxon>
        <taxon>Apidae</taxon>
        <taxon>Bombus</taxon>
        <taxon>Bombus</taxon>
    </lineage>
</organism>
<dbReference type="AlphaFoldDB" id="A0A9C6SL01"/>
<dbReference type="InterPro" id="IPR016035">
    <property type="entry name" value="Acyl_Trfase/lysoPLipase"/>
</dbReference>
<keyword evidence="1 4" id="KW-0378">Hydrolase</keyword>
<dbReference type="CDD" id="cd07211">
    <property type="entry name" value="Pat_PNPLA8"/>
    <property type="match status" value="1"/>
</dbReference>
<gene>
    <name evidence="7" type="primary">LOC100652121</name>
</gene>
<name>A0A9C6SL01_BOMTE</name>
<reference evidence="7" key="1">
    <citation type="submission" date="2025-08" db="UniProtKB">
        <authorList>
            <consortium name="RefSeq"/>
        </authorList>
    </citation>
    <scope>IDENTIFICATION</scope>
</reference>
<dbReference type="PANTHER" id="PTHR24185:SF1">
    <property type="entry name" value="CALCIUM-INDEPENDENT PHOSPHOLIPASE A2-GAMMA"/>
    <property type="match status" value="1"/>
</dbReference>
<feature type="short sequence motif" description="DGA/G" evidence="4">
    <location>
        <begin position="491"/>
        <end position="493"/>
    </location>
</feature>
<sequence length="644" mass="73298">MSLLRENSSSSSFKQLLNHFACLVVCTTYKRQLTDSATDKGYSGSVNKNKLLNRLNTLWKMKMSMQNHSKLLSQLKDYLNKAGYDKNLQIIFSKYWLDFLQRVTYSQINTLKKLSALEFSKHMNDNKDLGTKQGYNSKIEKEKVILNAPKEETLTTSLVQCKKQIHEDNVHESKLQNKAVSEIISEFLGALISNSVQSKTARLVVPPKWKVNIHKNIPKHSIASRTSHVLNTIITAESTASRWRRIEDLLAHIDQYPEARHYAIKGGAIRVLLKTRQKVKDEQTKASIREALAVLGYTEPLPGRGIRILSIDGGGVRGVLVIEMLKKLEQLTGKKTHELFDYICGVSTGAILAAALGGHKRKSLFQISELYKELSTKVFTQSAIKGTSNLVWSHGYYDTALWEKLLQENIGDKVLIKTVHDPAAPKFSAISAVVNQERVMAYVFRNYTLPHRVESLYLGSHKHKLWEAIRASAAAPSYFEEFKCGGYLHQDGGILVNNPCAVALHEAKELWPNNPIHCVVSFGTGRTPNQIYDNSKTTEIAISSWKDKFYKILDSATDTEAVHIMLNDLLPEDVYFRFNPYLTEMLSMVEIRPEKINQLEQDARMYIRRNEEKFQKAAEVLLQKRKLQQKIMDWITLQRKVSGL</sequence>
<keyword evidence="2 4" id="KW-0442">Lipid degradation</keyword>
<dbReference type="Gene3D" id="3.40.1090.10">
    <property type="entry name" value="Cytosolic phospholipase A2 catalytic domain"/>
    <property type="match status" value="1"/>
</dbReference>
<accession>A0A9C6SL01</accession>
<dbReference type="InterPro" id="IPR002641">
    <property type="entry name" value="PNPLA_dom"/>
</dbReference>
<dbReference type="Pfam" id="PF01734">
    <property type="entry name" value="Patatin"/>
    <property type="match status" value="1"/>
</dbReference>